<accession>A0A077ZN25</accession>
<proteinExistence type="predicted"/>
<organism evidence="2 3">
    <name type="scientific">Trichuris trichiura</name>
    <name type="common">Whipworm</name>
    <name type="synonym">Trichocephalus trichiurus</name>
    <dbReference type="NCBI Taxonomy" id="36087"/>
    <lineage>
        <taxon>Eukaryota</taxon>
        <taxon>Metazoa</taxon>
        <taxon>Ecdysozoa</taxon>
        <taxon>Nematoda</taxon>
        <taxon>Enoplea</taxon>
        <taxon>Dorylaimia</taxon>
        <taxon>Trichinellida</taxon>
        <taxon>Trichuridae</taxon>
        <taxon>Trichuris</taxon>
    </lineage>
</organism>
<feature type="region of interest" description="Disordered" evidence="1">
    <location>
        <begin position="56"/>
        <end position="78"/>
    </location>
</feature>
<evidence type="ECO:0000313" key="3">
    <source>
        <dbReference type="Proteomes" id="UP000030665"/>
    </source>
</evidence>
<gene>
    <name evidence="2" type="ORF">TTRE_0000961501</name>
</gene>
<keyword evidence="3" id="KW-1185">Reference proteome</keyword>
<dbReference type="EMBL" id="HG808078">
    <property type="protein sequence ID" value="CDW61178.1"/>
    <property type="molecule type" value="Genomic_DNA"/>
</dbReference>
<dbReference type="AlphaFoldDB" id="A0A077ZN25"/>
<protein>
    <submittedName>
        <fullName evidence="2">Uncharacterized protein</fullName>
    </submittedName>
</protein>
<dbReference type="STRING" id="36087.A0A077ZN25"/>
<reference evidence="2" key="1">
    <citation type="submission" date="2014-01" db="EMBL/GenBank/DDBJ databases">
        <authorList>
            <person name="Aslett M."/>
        </authorList>
    </citation>
    <scope>NUCLEOTIDE SEQUENCE</scope>
</reference>
<evidence type="ECO:0000313" key="2">
    <source>
        <dbReference type="EMBL" id="CDW61178.1"/>
    </source>
</evidence>
<sequence>MWRDAVGECEELDPIDQEVTDILNIAKELGGEGFSYMIEDDIRKRIGHCEKLSTDEELEEMMQSPTGCDVDVMEDTGA</sequence>
<evidence type="ECO:0000256" key="1">
    <source>
        <dbReference type="SAM" id="MobiDB-lite"/>
    </source>
</evidence>
<name>A0A077ZN25_TRITR</name>
<reference evidence="2" key="2">
    <citation type="submission" date="2014-03" db="EMBL/GenBank/DDBJ databases">
        <title>The whipworm genome and dual-species transcriptomics of an intimate host-pathogen interaction.</title>
        <authorList>
            <person name="Foth B.J."/>
            <person name="Tsai I.J."/>
            <person name="Reid A.J."/>
            <person name="Bancroft A.J."/>
            <person name="Nichol S."/>
            <person name="Tracey A."/>
            <person name="Holroyd N."/>
            <person name="Cotton J.A."/>
            <person name="Stanley E.J."/>
            <person name="Zarowiecki M."/>
            <person name="Liu J.Z."/>
            <person name="Huckvale T."/>
            <person name="Cooper P.J."/>
            <person name="Grencis R.K."/>
            <person name="Berriman M."/>
        </authorList>
    </citation>
    <scope>NUCLEOTIDE SEQUENCE [LARGE SCALE GENOMIC DNA]</scope>
</reference>
<dbReference type="Proteomes" id="UP000030665">
    <property type="component" value="Unassembled WGS sequence"/>
</dbReference>